<evidence type="ECO:0000256" key="1">
    <source>
        <dbReference type="SAM" id="MobiDB-lite"/>
    </source>
</evidence>
<comment type="caution">
    <text evidence="2">The sequence shown here is derived from an EMBL/GenBank/DDBJ whole genome shotgun (WGS) entry which is preliminary data.</text>
</comment>
<dbReference type="EMBL" id="SDMP01000012">
    <property type="protein sequence ID" value="RYR23826.1"/>
    <property type="molecule type" value="Genomic_DNA"/>
</dbReference>
<evidence type="ECO:0000313" key="3">
    <source>
        <dbReference type="Proteomes" id="UP000289738"/>
    </source>
</evidence>
<feature type="compositionally biased region" description="Basic residues" evidence="1">
    <location>
        <begin position="121"/>
        <end position="133"/>
    </location>
</feature>
<feature type="compositionally biased region" description="Low complexity" evidence="1">
    <location>
        <begin position="135"/>
        <end position="145"/>
    </location>
</feature>
<protein>
    <submittedName>
        <fullName evidence="2">Uncharacterized protein</fullName>
    </submittedName>
</protein>
<evidence type="ECO:0000313" key="2">
    <source>
        <dbReference type="EMBL" id="RYR23826.1"/>
    </source>
</evidence>
<proteinExistence type="predicted"/>
<accession>A0A445ABK9</accession>
<dbReference type="AlphaFoldDB" id="A0A445ABK9"/>
<organism evidence="2 3">
    <name type="scientific">Arachis hypogaea</name>
    <name type="common">Peanut</name>
    <dbReference type="NCBI Taxonomy" id="3818"/>
    <lineage>
        <taxon>Eukaryota</taxon>
        <taxon>Viridiplantae</taxon>
        <taxon>Streptophyta</taxon>
        <taxon>Embryophyta</taxon>
        <taxon>Tracheophyta</taxon>
        <taxon>Spermatophyta</taxon>
        <taxon>Magnoliopsida</taxon>
        <taxon>eudicotyledons</taxon>
        <taxon>Gunneridae</taxon>
        <taxon>Pentapetalae</taxon>
        <taxon>rosids</taxon>
        <taxon>fabids</taxon>
        <taxon>Fabales</taxon>
        <taxon>Fabaceae</taxon>
        <taxon>Papilionoideae</taxon>
        <taxon>50 kb inversion clade</taxon>
        <taxon>dalbergioids sensu lato</taxon>
        <taxon>Dalbergieae</taxon>
        <taxon>Pterocarpus clade</taxon>
        <taxon>Arachis</taxon>
    </lineage>
</organism>
<feature type="compositionally biased region" description="Basic and acidic residues" evidence="1">
    <location>
        <begin position="108"/>
        <end position="120"/>
    </location>
</feature>
<gene>
    <name evidence="2" type="ORF">Ahy_B02g057317</name>
</gene>
<feature type="compositionally biased region" description="Basic and acidic residues" evidence="1">
    <location>
        <begin position="167"/>
        <end position="183"/>
    </location>
</feature>
<reference evidence="2 3" key="1">
    <citation type="submission" date="2019-01" db="EMBL/GenBank/DDBJ databases">
        <title>Sequencing of cultivated peanut Arachis hypogaea provides insights into genome evolution and oil improvement.</title>
        <authorList>
            <person name="Chen X."/>
        </authorList>
    </citation>
    <scope>NUCLEOTIDE SEQUENCE [LARGE SCALE GENOMIC DNA]</scope>
    <source>
        <strain evidence="3">cv. Fuhuasheng</strain>
        <tissue evidence="2">Leaves</tissue>
    </source>
</reference>
<keyword evidence="3" id="KW-1185">Reference proteome</keyword>
<name>A0A445ABK9_ARAHY</name>
<feature type="region of interest" description="Disordered" evidence="1">
    <location>
        <begin position="104"/>
        <end position="183"/>
    </location>
</feature>
<dbReference type="Proteomes" id="UP000289738">
    <property type="component" value="Chromosome B02"/>
</dbReference>
<sequence>MDNITECNWDSHVLNFIIKGITNYCLKKRKSIDGCLYALIIVYFHLTIHTYKKEKVITGLPWVSHWNRELLVARIRAEIDGHIVTEQNTFSNLGNNVSIVSGHCQETGSKKEIEENERERKERKKKKTKKKKISSSESDFAFFFESESEQDSEEPTKTRKQPTRTAKKGEHGPVRPKTRPETQ</sequence>